<keyword evidence="1" id="KW-0472">Membrane</keyword>
<gene>
    <name evidence="3" type="ORF">B0I35DRAFT_440318</name>
</gene>
<keyword evidence="1" id="KW-1133">Transmembrane helix</keyword>
<evidence type="ECO:0000256" key="1">
    <source>
        <dbReference type="SAM" id="Phobius"/>
    </source>
</evidence>
<sequence>MPCPIFTCFLSLLLLLLPSKAASVCLTLQLAGQSLRLQPTTLKPRPPAFSSLLHLFCCCITSACVIALPW</sequence>
<evidence type="ECO:0000313" key="4">
    <source>
        <dbReference type="Proteomes" id="UP000813444"/>
    </source>
</evidence>
<evidence type="ECO:0000256" key="2">
    <source>
        <dbReference type="SAM" id="SignalP"/>
    </source>
</evidence>
<keyword evidence="2" id="KW-0732">Signal</keyword>
<feature type="signal peptide" evidence="2">
    <location>
        <begin position="1"/>
        <end position="23"/>
    </location>
</feature>
<feature type="transmembrane region" description="Helical" evidence="1">
    <location>
        <begin position="47"/>
        <end position="68"/>
    </location>
</feature>
<comment type="caution">
    <text evidence="3">The sequence shown here is derived from an EMBL/GenBank/DDBJ whole genome shotgun (WGS) entry which is preliminary data.</text>
</comment>
<keyword evidence="4" id="KW-1185">Reference proteome</keyword>
<protein>
    <recommendedName>
        <fullName evidence="5">Secreted protein</fullName>
    </recommendedName>
</protein>
<organism evidence="3 4">
    <name type="scientific">Stachybotrys elegans</name>
    <dbReference type="NCBI Taxonomy" id="80388"/>
    <lineage>
        <taxon>Eukaryota</taxon>
        <taxon>Fungi</taxon>
        <taxon>Dikarya</taxon>
        <taxon>Ascomycota</taxon>
        <taxon>Pezizomycotina</taxon>
        <taxon>Sordariomycetes</taxon>
        <taxon>Hypocreomycetidae</taxon>
        <taxon>Hypocreales</taxon>
        <taxon>Stachybotryaceae</taxon>
        <taxon>Stachybotrys</taxon>
    </lineage>
</organism>
<keyword evidence="1" id="KW-0812">Transmembrane</keyword>
<evidence type="ECO:0000313" key="3">
    <source>
        <dbReference type="EMBL" id="KAH7309613.1"/>
    </source>
</evidence>
<reference evidence="3" key="1">
    <citation type="journal article" date="2021" name="Nat. Commun.">
        <title>Genetic determinants of endophytism in the Arabidopsis root mycobiome.</title>
        <authorList>
            <person name="Mesny F."/>
            <person name="Miyauchi S."/>
            <person name="Thiergart T."/>
            <person name="Pickel B."/>
            <person name="Atanasova L."/>
            <person name="Karlsson M."/>
            <person name="Huettel B."/>
            <person name="Barry K.W."/>
            <person name="Haridas S."/>
            <person name="Chen C."/>
            <person name="Bauer D."/>
            <person name="Andreopoulos W."/>
            <person name="Pangilinan J."/>
            <person name="LaButti K."/>
            <person name="Riley R."/>
            <person name="Lipzen A."/>
            <person name="Clum A."/>
            <person name="Drula E."/>
            <person name="Henrissat B."/>
            <person name="Kohler A."/>
            <person name="Grigoriev I.V."/>
            <person name="Martin F.M."/>
            <person name="Hacquard S."/>
        </authorList>
    </citation>
    <scope>NUCLEOTIDE SEQUENCE</scope>
    <source>
        <strain evidence="3">MPI-CAGE-CH-0235</strain>
    </source>
</reference>
<evidence type="ECO:0008006" key="5">
    <source>
        <dbReference type="Google" id="ProtNLM"/>
    </source>
</evidence>
<proteinExistence type="predicted"/>
<dbReference type="EMBL" id="JAGPNK010000013">
    <property type="protein sequence ID" value="KAH7309613.1"/>
    <property type="molecule type" value="Genomic_DNA"/>
</dbReference>
<dbReference type="Proteomes" id="UP000813444">
    <property type="component" value="Unassembled WGS sequence"/>
</dbReference>
<feature type="chain" id="PRO_5035449386" description="Secreted protein" evidence="2">
    <location>
        <begin position="24"/>
        <end position="70"/>
    </location>
</feature>
<accession>A0A8K0WLT3</accession>
<dbReference type="AlphaFoldDB" id="A0A8K0WLT3"/>
<name>A0A8K0WLT3_9HYPO</name>